<proteinExistence type="predicted"/>
<dbReference type="InterPro" id="IPR016181">
    <property type="entry name" value="Acyl_CoA_acyltransferase"/>
</dbReference>
<dbReference type="GO" id="GO:0005634">
    <property type="term" value="C:nucleus"/>
    <property type="evidence" value="ECO:0007669"/>
    <property type="project" value="TreeGrafter"/>
</dbReference>
<dbReference type="InterPro" id="IPR052742">
    <property type="entry name" value="Mito_N-acetyltransferase"/>
</dbReference>
<dbReference type="Gene3D" id="3.40.630.30">
    <property type="match status" value="1"/>
</dbReference>
<reference evidence="1 2" key="1">
    <citation type="submission" date="2019-07" db="EMBL/GenBank/DDBJ databases">
        <authorList>
            <person name="Friedrich A."/>
            <person name="Schacherer J."/>
        </authorList>
    </citation>
    <scope>NUCLEOTIDE SEQUENCE [LARGE SCALE GENOMIC DNA]</scope>
</reference>
<dbReference type="Proteomes" id="UP000478008">
    <property type="component" value="Unassembled WGS sequence"/>
</dbReference>
<dbReference type="PANTHER" id="PTHR43138:SF1">
    <property type="entry name" value="N-ACETYLTRANSFERASE ACA1"/>
    <property type="match status" value="1"/>
</dbReference>
<dbReference type="PANTHER" id="PTHR43138">
    <property type="entry name" value="ACETYLTRANSFERASE, GNAT FAMILY"/>
    <property type="match status" value="1"/>
</dbReference>
<evidence type="ECO:0000313" key="2">
    <source>
        <dbReference type="Proteomes" id="UP000478008"/>
    </source>
</evidence>
<evidence type="ECO:0000313" key="1">
    <source>
        <dbReference type="EMBL" id="VUG19612.1"/>
    </source>
</evidence>
<keyword evidence="2" id="KW-1185">Reference proteome</keyword>
<sequence>MSGNSAPAFKITELTHDKLPDGTNVTILPFNSYREASEELICRIEGIMNDVIEEGTEYPQQDKLDRQGFLDYYFPHFVAVMVEGDVKSKENWDMNENKFLGCFYIKPNYVGRASHICNAGFLVPRELRGRKIGKTMGRNYIKMAPKLGYDYSVFNLVFKTNVASVKIWDDLGFQRIGLVPRAANLKGLGYVDAIMFGYSFNKQDN</sequence>
<protein>
    <submittedName>
        <fullName evidence="1">DEBR0S5_07250g1_1</fullName>
    </submittedName>
</protein>
<gene>
    <name evidence="1" type="primary">ppr1</name>
    <name evidence="1" type="ORF">DEBR0S5_07250G</name>
</gene>
<dbReference type="EMBL" id="CABFWN010000005">
    <property type="protein sequence ID" value="VUG19612.1"/>
    <property type="molecule type" value="Genomic_DNA"/>
</dbReference>
<dbReference type="InterPro" id="IPR000182">
    <property type="entry name" value="GNAT_dom"/>
</dbReference>
<dbReference type="SUPFAM" id="SSF55729">
    <property type="entry name" value="Acyl-CoA N-acyltransferases (Nat)"/>
    <property type="match status" value="1"/>
</dbReference>
<accession>A0A7D9D2N3</accession>
<dbReference type="PROSITE" id="PS51186">
    <property type="entry name" value="GNAT"/>
    <property type="match status" value="1"/>
</dbReference>
<dbReference type="GO" id="GO:0016747">
    <property type="term" value="F:acyltransferase activity, transferring groups other than amino-acyl groups"/>
    <property type="evidence" value="ECO:0007669"/>
    <property type="project" value="InterPro"/>
</dbReference>
<dbReference type="Pfam" id="PF00583">
    <property type="entry name" value="Acetyltransf_1"/>
    <property type="match status" value="1"/>
</dbReference>
<dbReference type="AlphaFoldDB" id="A0A7D9D2N3"/>
<name>A0A7D9D2N3_DEKBR</name>
<organism evidence="1 2">
    <name type="scientific">Dekkera bruxellensis</name>
    <name type="common">Brettanomyces custersii</name>
    <dbReference type="NCBI Taxonomy" id="5007"/>
    <lineage>
        <taxon>Eukaryota</taxon>
        <taxon>Fungi</taxon>
        <taxon>Dikarya</taxon>
        <taxon>Ascomycota</taxon>
        <taxon>Saccharomycotina</taxon>
        <taxon>Pichiomycetes</taxon>
        <taxon>Pichiales</taxon>
        <taxon>Pichiaceae</taxon>
        <taxon>Brettanomyces</taxon>
    </lineage>
</organism>